<evidence type="ECO:0008006" key="3">
    <source>
        <dbReference type="Google" id="ProtNLM"/>
    </source>
</evidence>
<dbReference type="PROSITE" id="PS51257">
    <property type="entry name" value="PROKAR_LIPOPROTEIN"/>
    <property type="match status" value="1"/>
</dbReference>
<dbReference type="Gene3D" id="2.60.40.2030">
    <property type="match status" value="1"/>
</dbReference>
<evidence type="ECO:0000313" key="1">
    <source>
        <dbReference type="EMBL" id="MFC4738905.1"/>
    </source>
</evidence>
<dbReference type="Proteomes" id="UP001595885">
    <property type="component" value="Unassembled WGS sequence"/>
</dbReference>
<comment type="caution">
    <text evidence="1">The sequence shown here is derived from an EMBL/GenBank/DDBJ whole genome shotgun (WGS) entry which is preliminary data.</text>
</comment>
<name>A0ABV9P2K7_9FLAO</name>
<dbReference type="EMBL" id="JBHSGW010000002">
    <property type="protein sequence ID" value="MFC4738905.1"/>
    <property type="molecule type" value="Genomic_DNA"/>
</dbReference>
<dbReference type="InterPro" id="IPR038081">
    <property type="entry name" value="CalX-like_sf"/>
</dbReference>
<dbReference type="RefSeq" id="WP_379738207.1">
    <property type="nucleotide sequence ID" value="NZ_JBHSGW010000002.1"/>
</dbReference>
<evidence type="ECO:0000313" key="2">
    <source>
        <dbReference type="Proteomes" id="UP001595885"/>
    </source>
</evidence>
<proteinExistence type="predicted"/>
<organism evidence="1 2">
    <name type="scientific">Flavobacterium ponti</name>
    <dbReference type="NCBI Taxonomy" id="665133"/>
    <lineage>
        <taxon>Bacteria</taxon>
        <taxon>Pseudomonadati</taxon>
        <taxon>Bacteroidota</taxon>
        <taxon>Flavobacteriia</taxon>
        <taxon>Flavobacteriales</taxon>
        <taxon>Flavobacteriaceae</taxon>
        <taxon>Flavobacterium</taxon>
    </lineage>
</organism>
<gene>
    <name evidence="1" type="ORF">ACFO3U_02760</name>
</gene>
<accession>A0ABV9P2K7</accession>
<sequence length="286" mass="30933">MKKILSLFAISAVLFSCTDDDIRIEHQLNTGSKIVGFSKSFETVSYFVDEGAVQLGFPVNLIGSGNGQTLSEPIEVQYEVDAANSTATEGVEFDFVSSTGKVTIPAGGTFGEFLLNVNTGQLNPTMKTELVVKLTAASNSTVVGAQYQTLKVIFVGCKSLIAGPTGVGNYNLVVTRPDLPGSVWNFSNEAVTETSVNNFVTTRSGNYDIGVLQGNNTGYDFVDICNEITIPEQNLAHIYSNILRPRTANNGIDGTVTDINHFQTNYEIGFTGNTVWRTFNCVYTRI</sequence>
<keyword evidence="2" id="KW-1185">Reference proteome</keyword>
<protein>
    <recommendedName>
        <fullName evidence="3">DUF1735 domain-containing protein</fullName>
    </recommendedName>
</protein>
<reference evidence="2" key="1">
    <citation type="journal article" date="2019" name="Int. J. Syst. Evol. Microbiol.">
        <title>The Global Catalogue of Microorganisms (GCM) 10K type strain sequencing project: providing services to taxonomists for standard genome sequencing and annotation.</title>
        <authorList>
            <consortium name="The Broad Institute Genomics Platform"/>
            <consortium name="The Broad Institute Genome Sequencing Center for Infectious Disease"/>
            <person name="Wu L."/>
            <person name="Ma J."/>
        </authorList>
    </citation>
    <scope>NUCLEOTIDE SEQUENCE [LARGE SCALE GENOMIC DNA]</scope>
    <source>
        <strain evidence="2">CCUG 50349</strain>
    </source>
</reference>